<protein>
    <submittedName>
        <fullName evidence="2">Uncharacterized protein</fullName>
    </submittedName>
</protein>
<dbReference type="OrthoDB" id="3788377at2759"/>
<feature type="region of interest" description="Disordered" evidence="1">
    <location>
        <begin position="25"/>
        <end position="108"/>
    </location>
</feature>
<evidence type="ECO:0000313" key="2">
    <source>
        <dbReference type="EMBL" id="KAF1966219.1"/>
    </source>
</evidence>
<dbReference type="AlphaFoldDB" id="A0A6A5UQK1"/>
<accession>A0A6A5UQK1</accession>
<name>A0A6A5UQK1_9PLEO</name>
<dbReference type="Proteomes" id="UP000800036">
    <property type="component" value="Unassembled WGS sequence"/>
</dbReference>
<feature type="region of interest" description="Disordered" evidence="1">
    <location>
        <begin position="131"/>
        <end position="155"/>
    </location>
</feature>
<evidence type="ECO:0000313" key="3">
    <source>
        <dbReference type="Proteomes" id="UP000800036"/>
    </source>
</evidence>
<reference evidence="2" key="1">
    <citation type="journal article" date="2020" name="Stud. Mycol.">
        <title>101 Dothideomycetes genomes: a test case for predicting lifestyles and emergence of pathogens.</title>
        <authorList>
            <person name="Haridas S."/>
            <person name="Albert R."/>
            <person name="Binder M."/>
            <person name="Bloem J."/>
            <person name="Labutti K."/>
            <person name="Salamov A."/>
            <person name="Andreopoulos B."/>
            <person name="Baker S."/>
            <person name="Barry K."/>
            <person name="Bills G."/>
            <person name="Bluhm B."/>
            <person name="Cannon C."/>
            <person name="Castanera R."/>
            <person name="Culley D."/>
            <person name="Daum C."/>
            <person name="Ezra D."/>
            <person name="Gonzalez J."/>
            <person name="Henrissat B."/>
            <person name="Kuo A."/>
            <person name="Liang C."/>
            <person name="Lipzen A."/>
            <person name="Lutzoni F."/>
            <person name="Magnuson J."/>
            <person name="Mondo S."/>
            <person name="Nolan M."/>
            <person name="Ohm R."/>
            <person name="Pangilinan J."/>
            <person name="Park H.-J."/>
            <person name="Ramirez L."/>
            <person name="Alfaro M."/>
            <person name="Sun H."/>
            <person name="Tritt A."/>
            <person name="Yoshinaga Y."/>
            <person name="Zwiers L.-H."/>
            <person name="Turgeon B."/>
            <person name="Goodwin S."/>
            <person name="Spatafora J."/>
            <person name="Crous P."/>
            <person name="Grigoriev I."/>
        </authorList>
    </citation>
    <scope>NUCLEOTIDE SEQUENCE</scope>
    <source>
        <strain evidence="2">CBS 107.79</strain>
    </source>
</reference>
<dbReference type="EMBL" id="ML976749">
    <property type="protein sequence ID" value="KAF1966219.1"/>
    <property type="molecule type" value="Genomic_DNA"/>
</dbReference>
<organism evidence="2 3">
    <name type="scientific">Bimuria novae-zelandiae CBS 107.79</name>
    <dbReference type="NCBI Taxonomy" id="1447943"/>
    <lineage>
        <taxon>Eukaryota</taxon>
        <taxon>Fungi</taxon>
        <taxon>Dikarya</taxon>
        <taxon>Ascomycota</taxon>
        <taxon>Pezizomycotina</taxon>
        <taxon>Dothideomycetes</taxon>
        <taxon>Pleosporomycetidae</taxon>
        <taxon>Pleosporales</taxon>
        <taxon>Massarineae</taxon>
        <taxon>Didymosphaeriaceae</taxon>
        <taxon>Bimuria</taxon>
    </lineage>
</organism>
<feature type="compositionally biased region" description="Low complexity" evidence="1">
    <location>
        <begin position="80"/>
        <end position="92"/>
    </location>
</feature>
<feature type="compositionally biased region" description="Basic and acidic residues" evidence="1">
    <location>
        <begin position="26"/>
        <end position="43"/>
    </location>
</feature>
<proteinExistence type="predicted"/>
<feature type="compositionally biased region" description="Polar residues" evidence="1">
    <location>
        <begin position="47"/>
        <end position="75"/>
    </location>
</feature>
<evidence type="ECO:0000256" key="1">
    <source>
        <dbReference type="SAM" id="MobiDB-lite"/>
    </source>
</evidence>
<sequence length="187" mass="20779">MSSPSPHRNPLDSARYSFARQYSTYRRMDYHHGDAVRITESRRRSPVISSTKSVQSARTLAPSSMDEQPKSSSRSHGILTQPSRPRSSSTTQQHHDDHVTSRSTLKPKAQVVIVQRSVAVSVDFKKRGTPPHFSIDVATPPPTPRMGRLSTPELDDPDERPFCDCCTGIQGPKYCAGCGCELSSRRN</sequence>
<gene>
    <name evidence="2" type="ORF">BU23DRAFT_574176</name>
</gene>
<keyword evidence="3" id="KW-1185">Reference proteome</keyword>